<reference evidence="3 4" key="1">
    <citation type="submission" date="2018-08" db="EMBL/GenBank/DDBJ databases">
        <title>A genome reference for cultivated species of the human gut microbiota.</title>
        <authorList>
            <person name="Zou Y."/>
            <person name="Xue W."/>
            <person name="Luo G."/>
        </authorList>
    </citation>
    <scope>NUCLEOTIDE SEQUENCE [LARGE SCALE GENOMIC DNA]</scope>
    <source>
        <strain evidence="3 4">AF48-16</strain>
    </source>
</reference>
<evidence type="ECO:0000256" key="1">
    <source>
        <dbReference type="ARBA" id="ARBA00023118"/>
    </source>
</evidence>
<evidence type="ECO:0000313" key="4">
    <source>
        <dbReference type="Proteomes" id="UP000286288"/>
    </source>
</evidence>
<dbReference type="GO" id="GO:0004519">
    <property type="term" value="F:endonuclease activity"/>
    <property type="evidence" value="ECO:0007669"/>
    <property type="project" value="UniProtKB-UniRule"/>
</dbReference>
<dbReference type="GO" id="GO:0003723">
    <property type="term" value="F:RNA binding"/>
    <property type="evidence" value="ECO:0007669"/>
    <property type="project" value="UniProtKB-UniRule"/>
</dbReference>
<keyword evidence="2" id="KW-0694">RNA-binding</keyword>
<dbReference type="InterPro" id="IPR021124">
    <property type="entry name" value="CRISPR-assoc_prot_Cas5"/>
</dbReference>
<evidence type="ECO:0000313" key="3">
    <source>
        <dbReference type="EMBL" id="RHK04335.1"/>
    </source>
</evidence>
<protein>
    <recommendedName>
        <fullName evidence="2">pre-crRNA processing endonuclease</fullName>
        <ecNumber evidence="2">3.1.-.-</ecNumber>
    </recommendedName>
</protein>
<dbReference type="Gene3D" id="3.30.70.2660">
    <property type="match status" value="1"/>
</dbReference>
<organism evidence="3 4">
    <name type="scientific">Enterococcus casseliflavus</name>
    <name type="common">Enterococcus flavescens</name>
    <dbReference type="NCBI Taxonomy" id="37734"/>
    <lineage>
        <taxon>Bacteria</taxon>
        <taxon>Bacillati</taxon>
        <taxon>Bacillota</taxon>
        <taxon>Bacilli</taxon>
        <taxon>Lactobacillales</taxon>
        <taxon>Enterococcaceae</taxon>
        <taxon>Enterococcus</taxon>
    </lineage>
</organism>
<dbReference type="NCBIfam" id="TIGR01876">
    <property type="entry name" value="cas_Cas5d"/>
    <property type="match status" value="1"/>
</dbReference>
<dbReference type="GO" id="GO:0043571">
    <property type="term" value="P:maintenance of CRISPR repeat elements"/>
    <property type="evidence" value="ECO:0007669"/>
    <property type="project" value="UniProtKB-UniRule"/>
</dbReference>
<dbReference type="GO" id="GO:0016787">
    <property type="term" value="F:hydrolase activity"/>
    <property type="evidence" value="ECO:0007669"/>
    <property type="project" value="UniProtKB-KW"/>
</dbReference>
<comment type="similarity">
    <text evidence="2">Belongs to the CRISPR-associated protein Cas5 family. Subtype I-C/Dvulg subfamily.</text>
</comment>
<dbReference type="PIRSF" id="PIRSF029950">
    <property type="entry name" value="Cas_CT1134"/>
    <property type="match status" value="1"/>
</dbReference>
<dbReference type="Pfam" id="PF09704">
    <property type="entry name" value="Cas_Cas5d"/>
    <property type="match status" value="1"/>
</dbReference>
<dbReference type="InterPro" id="IPR013422">
    <property type="entry name" value="CRISPR-assoc_prot_Cas5_N"/>
</dbReference>
<dbReference type="InterPro" id="IPR010155">
    <property type="entry name" value="CRISPR-assoc_prot_Cas5d"/>
</dbReference>
<keyword evidence="1 2" id="KW-0051">Antiviral defense</keyword>
<gene>
    <name evidence="3" type="primary">cas5c</name>
    <name evidence="3" type="ORF">DW084_16235</name>
</gene>
<dbReference type="GO" id="GO:0051607">
    <property type="term" value="P:defense response to virus"/>
    <property type="evidence" value="ECO:0007669"/>
    <property type="project" value="UniProtKB-UniRule"/>
</dbReference>
<sequence length="244" mass="28598">MKYKNQIAFKVYGDYALFTDPLTKIGGEKFSYQVPTYEALKGIASSIYWKPSLVYFIDEVRIMNPIQMESKGIRPMKYNDSRASDLAYYTYLKNPCYEVKMRFEFNPHRPDLKEDWNEDKHFQILKRSIMGGGRRDIFLGTRECQGYVEPVVYGEEKGYYDTYEGEIHFGTMVHGFSYPDETGKNELATRLWRPVMKKGIIKFISPEECQLVRPLRAMPAKVFDHEAIESVDQLFESIEKECES</sequence>
<dbReference type="Proteomes" id="UP000286288">
    <property type="component" value="Unassembled WGS sequence"/>
</dbReference>
<name>A0A415ENU4_ENTCA</name>
<keyword evidence="2" id="KW-0255">Endonuclease</keyword>
<dbReference type="NCBIfam" id="TIGR02593">
    <property type="entry name" value="CRISPR_cas5"/>
    <property type="match status" value="1"/>
</dbReference>
<accession>A0A415ENU4</accession>
<dbReference type="EMBL" id="QRMZ01000028">
    <property type="protein sequence ID" value="RHK04335.1"/>
    <property type="molecule type" value="Genomic_DNA"/>
</dbReference>
<keyword evidence="2" id="KW-0378">Hydrolase</keyword>
<proteinExistence type="inferred from homology"/>
<dbReference type="AlphaFoldDB" id="A0A415ENU4"/>
<keyword evidence="2" id="KW-0540">Nuclease</keyword>
<evidence type="ECO:0000256" key="2">
    <source>
        <dbReference type="PIRNR" id="PIRNR029950"/>
    </source>
</evidence>
<comment type="function">
    <text evidence="2">CRISPR (clustered regularly interspaced short palindromic repeat) is an adaptive immune system that provides protection against mobile genetic elements (viruses, transposable elements and conjugative plasmids). CRISPR clusters contain spacers, sequences complementary to antecedent mobile elements, and target invading nucleic acids. CRISPR clusters are transcribed and processed into CRISPR RNA (crRNA).</text>
</comment>
<comment type="caution">
    <text evidence="3">The sequence shown here is derived from an EMBL/GenBank/DDBJ whole genome shotgun (WGS) entry which is preliminary data.</text>
</comment>
<dbReference type="EC" id="3.1.-.-" evidence="2"/>